<sequence>MKALIVHQNFPGQYAHIAPALRDRGDEVAVISAREHPAAAGLRLRTYAPPAAAAEEVRYGRFAENALRRAERVAEEALALRREGFRPDVMAAHLGWGEAIFLKDVFPTTPLLLYGEFFYSPQGADVGFMPDEPVTVQTAMRVRAMNAPLLMAMQAADWGISPTRWQRDRMPPWFRERTSLVHDGVDTATCRPDPEASFTLPNGEVLRVGDEIVTYVSRGLEPYRGFPTFARTLPRLLRERPNLRIVVVGDDQPHYGRAPTDGGTWKNKILAELGELDPARLFFTGRIPYAALLNLFRVSMAHVYLTVPFVLSWSTLEAMACGALLVASSTPPVTEVIQDGRNGLLTDFHDSEALAERLLTVLADPARYASLRQAARRTVVERYDLARICLPRQLSLIDALAARRRPSTFA</sequence>
<dbReference type="PANTHER" id="PTHR12526:SF510">
    <property type="entry name" value="D-INOSITOL 3-PHOSPHATE GLYCOSYLTRANSFERASE"/>
    <property type="match status" value="1"/>
</dbReference>
<name>A0ABV6JVR3_9PROT</name>
<dbReference type="Proteomes" id="UP001589865">
    <property type="component" value="Unassembled WGS sequence"/>
</dbReference>
<gene>
    <name evidence="5" type="ORF">ACFFGY_16290</name>
</gene>
<dbReference type="Gene3D" id="3.40.50.2000">
    <property type="entry name" value="Glycogen Phosphorylase B"/>
    <property type="match status" value="2"/>
</dbReference>
<dbReference type="Pfam" id="PF12000">
    <property type="entry name" value="Glyco_trans_4_3"/>
    <property type="match status" value="1"/>
</dbReference>
<dbReference type="PANTHER" id="PTHR12526">
    <property type="entry name" value="GLYCOSYLTRANSFERASE"/>
    <property type="match status" value="1"/>
</dbReference>
<proteinExistence type="predicted"/>
<reference evidence="5 6" key="1">
    <citation type="submission" date="2024-09" db="EMBL/GenBank/DDBJ databases">
        <authorList>
            <person name="Sun Q."/>
            <person name="Mori K."/>
        </authorList>
    </citation>
    <scope>NUCLEOTIDE SEQUENCE [LARGE SCALE GENOMIC DNA]</scope>
    <source>
        <strain evidence="5 6">TBRC 5777</strain>
    </source>
</reference>
<dbReference type="Pfam" id="PF00534">
    <property type="entry name" value="Glycos_transf_1"/>
    <property type="match status" value="1"/>
</dbReference>
<feature type="domain" description="Glycosyl transferase family 4" evidence="4">
    <location>
        <begin position="25"/>
        <end position="188"/>
    </location>
</feature>
<keyword evidence="6" id="KW-1185">Reference proteome</keyword>
<evidence type="ECO:0000259" key="3">
    <source>
        <dbReference type="Pfam" id="PF00534"/>
    </source>
</evidence>
<dbReference type="RefSeq" id="WP_377045564.1">
    <property type="nucleotide sequence ID" value="NZ_JBHLUN010000011.1"/>
</dbReference>
<dbReference type="GO" id="GO:0016757">
    <property type="term" value="F:glycosyltransferase activity"/>
    <property type="evidence" value="ECO:0007669"/>
    <property type="project" value="UniProtKB-KW"/>
</dbReference>
<keyword evidence="2 5" id="KW-0808">Transferase</keyword>
<comment type="caution">
    <text evidence="5">The sequence shown here is derived from an EMBL/GenBank/DDBJ whole genome shotgun (WGS) entry which is preliminary data.</text>
</comment>
<dbReference type="InterPro" id="IPR001296">
    <property type="entry name" value="Glyco_trans_1"/>
</dbReference>
<evidence type="ECO:0000259" key="4">
    <source>
        <dbReference type="Pfam" id="PF12000"/>
    </source>
</evidence>
<accession>A0ABV6JVR3</accession>
<dbReference type="InterPro" id="IPR022623">
    <property type="entry name" value="Glyco_trans_4"/>
</dbReference>
<dbReference type="EC" id="2.4.-.-" evidence="5"/>
<dbReference type="SUPFAM" id="SSF53756">
    <property type="entry name" value="UDP-Glycosyltransferase/glycogen phosphorylase"/>
    <property type="match status" value="1"/>
</dbReference>
<organism evidence="5 6">
    <name type="scientific">Roseomonas elaeocarpi</name>
    <dbReference type="NCBI Taxonomy" id="907779"/>
    <lineage>
        <taxon>Bacteria</taxon>
        <taxon>Pseudomonadati</taxon>
        <taxon>Pseudomonadota</taxon>
        <taxon>Alphaproteobacteria</taxon>
        <taxon>Acetobacterales</taxon>
        <taxon>Roseomonadaceae</taxon>
        <taxon>Roseomonas</taxon>
    </lineage>
</organism>
<evidence type="ECO:0000313" key="5">
    <source>
        <dbReference type="EMBL" id="MFC0409812.1"/>
    </source>
</evidence>
<evidence type="ECO:0000256" key="1">
    <source>
        <dbReference type="ARBA" id="ARBA00022676"/>
    </source>
</evidence>
<evidence type="ECO:0000313" key="6">
    <source>
        <dbReference type="Proteomes" id="UP001589865"/>
    </source>
</evidence>
<keyword evidence="1 5" id="KW-0328">Glycosyltransferase</keyword>
<dbReference type="EMBL" id="JBHLUN010000011">
    <property type="protein sequence ID" value="MFC0409812.1"/>
    <property type="molecule type" value="Genomic_DNA"/>
</dbReference>
<protein>
    <submittedName>
        <fullName evidence="5">Glycosyltransferase</fullName>
        <ecNumber evidence="5">2.4.-.-</ecNumber>
    </submittedName>
</protein>
<feature type="domain" description="Glycosyl transferase family 1" evidence="3">
    <location>
        <begin position="207"/>
        <end position="377"/>
    </location>
</feature>
<evidence type="ECO:0000256" key="2">
    <source>
        <dbReference type="ARBA" id="ARBA00022679"/>
    </source>
</evidence>